<dbReference type="InterPro" id="IPR003343">
    <property type="entry name" value="Big_2"/>
</dbReference>
<dbReference type="InterPro" id="IPR008964">
    <property type="entry name" value="Invasin/intimin_cell_adhesion"/>
</dbReference>
<dbReference type="Proteomes" id="UP000014155">
    <property type="component" value="Unassembled WGS sequence"/>
</dbReference>
<sequence length="401" mass="43338">MYAVKTNKLFKLLALMLLLAIFVLPSGILTNTAQAAAKPSVEAKMTIGTGSIVGSFDFYSKEEGKYSLSVSDPVKNATYSFTSSNTKVLTVKASGTVAYLTGVKAGTATITVNQKLSGKTTKVGTCAVTVKNSVIHQDFVPELPLGSSVASEPLVFDYRNNDATYTYASNSKNFSMSETIKKFDGMNFISQSFTAKAPGTYTITVKETYNKITRTVGTIKYTVKKATVSAEGSVDLGGDVWAFELLNNYRTDVPYYFISDDKKVLDIVSDKNYVSLKGLAEGTTTLKIYENAKAADESKLIGKCKITVKKIKLTDLNIDFDETEAYVGGDPIEFSVEKEPYNAFDEITVTSSNPNVAKVSELDEEGFGTISPVSAGTATITITCGDITKTQDITVSEEDEY</sequence>
<dbReference type="SUPFAM" id="SSF49373">
    <property type="entry name" value="Invasin/intimin cell-adhesion fragments"/>
    <property type="match status" value="2"/>
</dbReference>
<dbReference type="EMBL" id="AORV01000065">
    <property type="protein sequence ID" value="EMS69705.1"/>
    <property type="molecule type" value="Genomic_DNA"/>
</dbReference>
<gene>
    <name evidence="3" type="ORF">CTER_4784</name>
</gene>
<protein>
    <submittedName>
        <fullName evidence="3">Bacterial Ig-like domain (Group 2)</fullName>
    </submittedName>
</protein>
<organism evidence="3 4">
    <name type="scientific">Ruminiclostridium cellobioparum subsp. termitidis CT1112</name>
    <dbReference type="NCBI Taxonomy" id="1195236"/>
    <lineage>
        <taxon>Bacteria</taxon>
        <taxon>Bacillati</taxon>
        <taxon>Bacillota</taxon>
        <taxon>Clostridia</taxon>
        <taxon>Eubacteriales</taxon>
        <taxon>Oscillospiraceae</taxon>
        <taxon>Ruminiclostridium</taxon>
    </lineage>
</organism>
<keyword evidence="4" id="KW-1185">Reference proteome</keyword>
<feature type="domain" description="BIG2" evidence="2">
    <location>
        <begin position="40"/>
        <end position="127"/>
    </location>
</feature>
<dbReference type="PATRIC" id="fig|1195236.3.peg.4972"/>
<proteinExistence type="predicted"/>
<reference evidence="3 4" key="1">
    <citation type="journal article" date="2013" name="Genome Announc.">
        <title>Draft Genome Sequence of the Cellulolytic, Mesophilic, Anaerobic Bacterium Clostridium termitidis Strain CT1112 (DSM 5398).</title>
        <authorList>
            <person name="Lal S."/>
            <person name="Ramachandran U."/>
            <person name="Zhang X."/>
            <person name="Munir R."/>
            <person name="Sparling R."/>
            <person name="Levin D.B."/>
        </authorList>
    </citation>
    <scope>NUCLEOTIDE SEQUENCE [LARGE SCALE GENOMIC DNA]</scope>
    <source>
        <strain evidence="3 4">CT1112</strain>
    </source>
</reference>
<keyword evidence="1" id="KW-0732">Signal</keyword>
<dbReference type="STRING" id="1195236.CTER_4784"/>
<name>S0FFI3_RUMCE</name>
<comment type="caution">
    <text evidence="3">The sequence shown here is derived from an EMBL/GenBank/DDBJ whole genome shotgun (WGS) entry which is preliminary data.</text>
</comment>
<evidence type="ECO:0000256" key="1">
    <source>
        <dbReference type="SAM" id="SignalP"/>
    </source>
</evidence>
<feature type="domain" description="BIG2" evidence="2">
    <location>
        <begin position="312"/>
        <end position="394"/>
    </location>
</feature>
<dbReference type="AlphaFoldDB" id="S0FFI3"/>
<evidence type="ECO:0000313" key="3">
    <source>
        <dbReference type="EMBL" id="EMS69705.1"/>
    </source>
</evidence>
<evidence type="ECO:0000313" key="4">
    <source>
        <dbReference type="Proteomes" id="UP000014155"/>
    </source>
</evidence>
<dbReference type="SMART" id="SM00635">
    <property type="entry name" value="BID_2"/>
    <property type="match status" value="2"/>
</dbReference>
<dbReference type="Pfam" id="PF02368">
    <property type="entry name" value="Big_2"/>
    <property type="match status" value="1"/>
</dbReference>
<feature type="signal peptide" evidence="1">
    <location>
        <begin position="1"/>
        <end position="35"/>
    </location>
</feature>
<dbReference type="eggNOG" id="ENOG5033S0T">
    <property type="taxonomic scope" value="Bacteria"/>
</dbReference>
<feature type="chain" id="PRO_5004486575" evidence="1">
    <location>
        <begin position="36"/>
        <end position="401"/>
    </location>
</feature>
<accession>S0FFI3</accession>
<evidence type="ECO:0000259" key="2">
    <source>
        <dbReference type="SMART" id="SM00635"/>
    </source>
</evidence>
<dbReference type="RefSeq" id="WP_004630020.1">
    <property type="nucleotide sequence ID" value="NZ_AORV01000065.1"/>
</dbReference>
<dbReference type="Gene3D" id="2.60.40.1080">
    <property type="match status" value="2"/>
</dbReference>